<dbReference type="SUPFAM" id="SSF52374">
    <property type="entry name" value="Nucleotidylyl transferase"/>
    <property type="match status" value="1"/>
</dbReference>
<sequence>MMRPSMAGTHSAPYLPHILSRACLSFSPRAVCRPYDLHLDPSAATNFSTSRCNRSSPSFPFRFFVKSHSRSSIRALDLSQNTQKNSEVRVRFAPSPTGNLHVGGARTALFNYLFARSQGGKFILRIEDTDLERSTRESENAMLKDLMWLGLEWDEGPNKDGNVGPYRQSERTDLYLKYAERLLASGHAYKCFCSDEELEAMREEAKAKNLPPKYNGKWAKASNDEIEAELAKGTPYTYRFRVAEEGNVKINDLIRGEVSWALDTLGDFIILRSNGQPVYNFCVAVDDATMKISHVLRAEEHLPNTLRQVLIYQALGLPLPKFGHVSLILAPDRSKLSKRHGATSVSQFKDMGFLPQGMVNYLALLGWNDGTEDEIFTMDQLIAKFSIDRITKSAAIFDNMKFRWINGQHLRSLPETELIQMCGEFWEKSGLLSSREGSFVEDAVHVLKGSLEVVSDAGKCLTDLVSYPLEESLCSLEVKEIVDDNLKEVANAILATYDTGELQKAYESGHEEWQKWVKSVGKSMKRKGKRLFMPIRLLVTGKTFGPDIGSAVELLYKAEASGILNTKAGLVTLAERMERLKKINWDNVSEKIASLNAKSPENAAALIH</sequence>
<gene>
    <name evidence="13" type="ORF">KP509_05G077500</name>
</gene>
<evidence type="ECO:0000256" key="6">
    <source>
        <dbReference type="ARBA" id="ARBA00022840"/>
    </source>
</evidence>
<dbReference type="InterPro" id="IPR014729">
    <property type="entry name" value="Rossmann-like_a/b/a_fold"/>
</dbReference>
<evidence type="ECO:0000259" key="11">
    <source>
        <dbReference type="Pfam" id="PF00749"/>
    </source>
</evidence>
<dbReference type="GO" id="GO:0005739">
    <property type="term" value="C:mitochondrion"/>
    <property type="evidence" value="ECO:0007669"/>
    <property type="project" value="UniProtKB-SubCell"/>
</dbReference>
<evidence type="ECO:0000313" key="14">
    <source>
        <dbReference type="Proteomes" id="UP000825935"/>
    </source>
</evidence>
<dbReference type="PANTHER" id="PTHR43311">
    <property type="entry name" value="GLUTAMATE--TRNA LIGASE"/>
    <property type="match status" value="1"/>
</dbReference>
<dbReference type="SUPFAM" id="SSF48163">
    <property type="entry name" value="An anticodon-binding domain of class I aminoacyl-tRNA synthetases"/>
    <property type="match status" value="1"/>
</dbReference>
<evidence type="ECO:0000259" key="12">
    <source>
        <dbReference type="Pfam" id="PF19269"/>
    </source>
</evidence>
<dbReference type="GO" id="GO:0009791">
    <property type="term" value="P:post-embryonic development"/>
    <property type="evidence" value="ECO:0007669"/>
    <property type="project" value="UniProtKB-ARBA"/>
</dbReference>
<dbReference type="PRINTS" id="PR00987">
    <property type="entry name" value="TRNASYNTHGLU"/>
</dbReference>
<evidence type="ECO:0000256" key="1">
    <source>
        <dbReference type="ARBA" id="ARBA00004173"/>
    </source>
</evidence>
<proteinExistence type="inferred from homology"/>
<dbReference type="PANTHER" id="PTHR43311:SF2">
    <property type="entry name" value="GLUTAMATE--TRNA LIGASE, MITOCHONDRIAL-RELATED"/>
    <property type="match status" value="1"/>
</dbReference>
<dbReference type="HAMAP" id="MF_00022">
    <property type="entry name" value="Glu_tRNA_synth_type1"/>
    <property type="match status" value="1"/>
</dbReference>
<dbReference type="FunFam" id="3.40.50.620:FF:000045">
    <property type="entry name" value="Glutamate--tRNA ligase, mitochondrial"/>
    <property type="match status" value="1"/>
</dbReference>
<dbReference type="EC" id="6.1.1.17" evidence="3"/>
<dbReference type="GO" id="GO:0008270">
    <property type="term" value="F:zinc ion binding"/>
    <property type="evidence" value="ECO:0007669"/>
    <property type="project" value="InterPro"/>
</dbReference>
<dbReference type="InterPro" id="IPR020751">
    <property type="entry name" value="aa-tRNA-synth_I_codon-bd_sub2"/>
</dbReference>
<feature type="domain" description="Aminoacyl-tRNA synthetase class I anticodon-binding" evidence="12">
    <location>
        <begin position="418"/>
        <end position="559"/>
    </location>
</feature>
<dbReference type="OrthoDB" id="428822at2759"/>
<dbReference type="GO" id="GO:0000049">
    <property type="term" value="F:tRNA binding"/>
    <property type="evidence" value="ECO:0007669"/>
    <property type="project" value="InterPro"/>
</dbReference>
<dbReference type="CDD" id="cd00808">
    <property type="entry name" value="GluRS_core"/>
    <property type="match status" value="1"/>
</dbReference>
<evidence type="ECO:0000256" key="10">
    <source>
        <dbReference type="RuleBase" id="RU363037"/>
    </source>
</evidence>
<evidence type="ECO:0000256" key="3">
    <source>
        <dbReference type="ARBA" id="ARBA00012835"/>
    </source>
</evidence>
<dbReference type="AlphaFoldDB" id="A0A8T2UUV4"/>
<dbReference type="EMBL" id="CM035410">
    <property type="protein sequence ID" value="KAH7437543.1"/>
    <property type="molecule type" value="Genomic_DNA"/>
</dbReference>
<dbReference type="InterPro" id="IPR008925">
    <property type="entry name" value="aa_tRNA-synth_I_cd-bd_sf"/>
</dbReference>
<reference evidence="13" key="1">
    <citation type="submission" date="2021-08" db="EMBL/GenBank/DDBJ databases">
        <title>WGS assembly of Ceratopteris richardii.</title>
        <authorList>
            <person name="Marchant D.B."/>
            <person name="Chen G."/>
            <person name="Jenkins J."/>
            <person name="Shu S."/>
            <person name="Leebens-Mack J."/>
            <person name="Grimwood J."/>
            <person name="Schmutz J."/>
            <person name="Soltis P."/>
            <person name="Soltis D."/>
            <person name="Chen Z.-H."/>
        </authorList>
    </citation>
    <scope>NUCLEOTIDE SEQUENCE</scope>
    <source>
        <strain evidence="13">Whitten #5841</strain>
        <tissue evidence="13">Leaf</tissue>
    </source>
</reference>
<dbReference type="InterPro" id="IPR033910">
    <property type="entry name" value="GluRS_core"/>
</dbReference>
<comment type="subcellular location">
    <subcellularLocation>
        <location evidence="1">Mitochondrion</location>
    </subcellularLocation>
</comment>
<accession>A0A8T2UUV4</accession>
<keyword evidence="6 10" id="KW-0067">ATP-binding</keyword>
<keyword evidence="7 10" id="KW-0648">Protein biosynthesis</keyword>
<evidence type="ECO:0000256" key="5">
    <source>
        <dbReference type="ARBA" id="ARBA00022741"/>
    </source>
</evidence>
<evidence type="ECO:0000256" key="7">
    <source>
        <dbReference type="ARBA" id="ARBA00022917"/>
    </source>
</evidence>
<evidence type="ECO:0000256" key="8">
    <source>
        <dbReference type="ARBA" id="ARBA00023146"/>
    </source>
</evidence>
<evidence type="ECO:0000256" key="4">
    <source>
        <dbReference type="ARBA" id="ARBA00022598"/>
    </source>
</evidence>
<dbReference type="Pfam" id="PF19269">
    <property type="entry name" value="Anticodon_2"/>
    <property type="match status" value="1"/>
</dbReference>
<dbReference type="InterPro" id="IPR045462">
    <property type="entry name" value="aa-tRNA-synth_I_cd-bd"/>
</dbReference>
<comment type="similarity">
    <text evidence="2">Belongs to the class-I aminoacyl-tRNA synthetase family. Glutamate--tRNA ligase type 1 subfamily.</text>
</comment>
<keyword evidence="5 10" id="KW-0547">Nucleotide-binding</keyword>
<dbReference type="GO" id="GO:0004818">
    <property type="term" value="F:glutamate-tRNA ligase activity"/>
    <property type="evidence" value="ECO:0007669"/>
    <property type="project" value="UniProtKB-EC"/>
</dbReference>
<keyword evidence="8 10" id="KW-0030">Aminoacyl-tRNA synthetase</keyword>
<dbReference type="InterPro" id="IPR004527">
    <property type="entry name" value="Glu-tRNA-ligase_bac/mito"/>
</dbReference>
<name>A0A8T2UUV4_CERRI</name>
<comment type="caution">
    <text evidence="13">The sequence shown here is derived from an EMBL/GenBank/DDBJ whole genome shotgun (WGS) entry which is preliminary data.</text>
</comment>
<organism evidence="13 14">
    <name type="scientific">Ceratopteris richardii</name>
    <name type="common">Triangle waterfern</name>
    <dbReference type="NCBI Taxonomy" id="49495"/>
    <lineage>
        <taxon>Eukaryota</taxon>
        <taxon>Viridiplantae</taxon>
        <taxon>Streptophyta</taxon>
        <taxon>Embryophyta</taxon>
        <taxon>Tracheophyta</taxon>
        <taxon>Polypodiopsida</taxon>
        <taxon>Polypodiidae</taxon>
        <taxon>Polypodiales</taxon>
        <taxon>Pteridineae</taxon>
        <taxon>Pteridaceae</taxon>
        <taxon>Parkerioideae</taxon>
        <taxon>Ceratopteris</taxon>
    </lineage>
</organism>
<keyword evidence="14" id="KW-1185">Reference proteome</keyword>
<dbReference type="Pfam" id="PF00749">
    <property type="entry name" value="tRNA-synt_1c"/>
    <property type="match status" value="1"/>
</dbReference>
<dbReference type="NCBIfam" id="TIGR00464">
    <property type="entry name" value="gltX_bact"/>
    <property type="match status" value="1"/>
</dbReference>
<evidence type="ECO:0000256" key="9">
    <source>
        <dbReference type="ARBA" id="ARBA00030865"/>
    </source>
</evidence>
<evidence type="ECO:0000256" key="2">
    <source>
        <dbReference type="ARBA" id="ARBA00007894"/>
    </source>
</evidence>
<dbReference type="Gene3D" id="1.10.10.350">
    <property type="match status" value="1"/>
</dbReference>
<dbReference type="OMA" id="PHWRFKL"/>
<dbReference type="GO" id="GO:0048608">
    <property type="term" value="P:reproductive structure development"/>
    <property type="evidence" value="ECO:0007669"/>
    <property type="project" value="UniProtKB-ARBA"/>
</dbReference>
<dbReference type="Gene3D" id="3.40.50.620">
    <property type="entry name" value="HUPs"/>
    <property type="match status" value="1"/>
</dbReference>
<dbReference type="InterPro" id="IPR049940">
    <property type="entry name" value="GluQ/Sye"/>
</dbReference>
<dbReference type="GO" id="GO:0006424">
    <property type="term" value="P:glutamyl-tRNA aminoacylation"/>
    <property type="evidence" value="ECO:0007669"/>
    <property type="project" value="InterPro"/>
</dbReference>
<dbReference type="InterPro" id="IPR000924">
    <property type="entry name" value="Glu/Gln-tRNA-synth"/>
</dbReference>
<dbReference type="InterPro" id="IPR020058">
    <property type="entry name" value="Glu/Gln-tRNA-synth_Ib_cat-dom"/>
</dbReference>
<dbReference type="GO" id="GO:0005524">
    <property type="term" value="F:ATP binding"/>
    <property type="evidence" value="ECO:0007669"/>
    <property type="project" value="UniProtKB-KW"/>
</dbReference>
<feature type="domain" description="Glutamyl/glutaminyl-tRNA synthetase class Ib catalytic" evidence="11">
    <location>
        <begin position="87"/>
        <end position="404"/>
    </location>
</feature>
<protein>
    <recommendedName>
        <fullName evidence="3">glutamate--tRNA ligase</fullName>
        <ecNumber evidence="3">6.1.1.17</ecNumber>
    </recommendedName>
    <alternativeName>
        <fullName evidence="9">Glutamyl-tRNA synthetase</fullName>
    </alternativeName>
</protein>
<evidence type="ECO:0000313" key="13">
    <source>
        <dbReference type="EMBL" id="KAH7437543.1"/>
    </source>
</evidence>
<dbReference type="InterPro" id="IPR001412">
    <property type="entry name" value="aa-tRNA-synth_I_CS"/>
</dbReference>
<dbReference type="PROSITE" id="PS00178">
    <property type="entry name" value="AA_TRNA_LIGASE_I"/>
    <property type="match status" value="1"/>
</dbReference>
<dbReference type="Proteomes" id="UP000825935">
    <property type="component" value="Chromosome 5"/>
</dbReference>
<keyword evidence="4 10" id="KW-0436">Ligase</keyword>